<name>A0A1V5ZJV9_9BACT</name>
<dbReference type="AlphaFoldDB" id="A0A1V5ZJV9"/>
<gene>
    <name evidence="1" type="ORF">BWY04_01343</name>
</gene>
<evidence type="ECO:0000313" key="1">
    <source>
        <dbReference type="EMBL" id="OQB40406.1"/>
    </source>
</evidence>
<dbReference type="Proteomes" id="UP000485621">
    <property type="component" value="Unassembled WGS sequence"/>
</dbReference>
<evidence type="ECO:0008006" key="2">
    <source>
        <dbReference type="Google" id="ProtNLM"/>
    </source>
</evidence>
<proteinExistence type="predicted"/>
<protein>
    <recommendedName>
        <fullName evidence="2">DUF4065 domain-containing protein</fullName>
    </recommendedName>
</protein>
<sequence length="92" mass="10840">MNVIDYLENTEVIDINYTGQSKLVSNNLPVKRDLLSDEEFFLLKKIANKWRLKSTAEIVAFTHNQLPWGMTDELMQEVPYEFITQEEPENVY</sequence>
<accession>A0A1V5ZJV9</accession>
<organism evidence="1">
    <name type="scientific">candidate division CPR1 bacterium ADurb.Bin160</name>
    <dbReference type="NCBI Taxonomy" id="1852826"/>
    <lineage>
        <taxon>Bacteria</taxon>
        <taxon>candidate division CPR1</taxon>
    </lineage>
</organism>
<comment type="caution">
    <text evidence="1">The sequence shown here is derived from an EMBL/GenBank/DDBJ whole genome shotgun (WGS) entry which is preliminary data.</text>
</comment>
<dbReference type="EMBL" id="MWDB01000045">
    <property type="protein sequence ID" value="OQB40406.1"/>
    <property type="molecule type" value="Genomic_DNA"/>
</dbReference>
<reference evidence="1" key="1">
    <citation type="submission" date="2017-02" db="EMBL/GenBank/DDBJ databases">
        <title>Delving into the versatile metabolic prowess of the omnipresent phylum Bacteroidetes.</title>
        <authorList>
            <person name="Nobu M.K."/>
            <person name="Mei R."/>
            <person name="Narihiro T."/>
            <person name="Kuroda K."/>
            <person name="Liu W.-T."/>
        </authorList>
    </citation>
    <scope>NUCLEOTIDE SEQUENCE</scope>
    <source>
        <strain evidence="1">ADurb.Bin160</strain>
    </source>
</reference>